<sequence>MIKGRGLNPPPSLLDRSAFGTTEKGPWGPEDADRSRDPLPFPGSANVAQSLIILYTGNRELQLGDAEHERALRYEAERKLHDMTVESRNTHSRLLNLQREFKNMEEMVTNMMQYKTKIDQLKQEKSSLSVTYESNLSKYRSHIGNLERENMMLMSDIRRYENQMDGKTDDRSKLLLERLKILEAENSSLVLENEQQRQQYEKCLDEIANQVVQALLAQKTLREECVKLQKRVTDLESQNSELSLAYNDKLRDAGIIGNSSIPNASVFDSTSREVPNEAVITSTTQCQVSAAISFTQSMQLSPMSQYILQNTVAQKCLQQLQPESMETLHDMRNDSPYVGHSGQPHLTIQSAWGDDQHWQRSRSASSPSKISPRQPSNQCNQKTKIETEFPATPSSPKVKHISVIDRAKAQRSASTSSLPVHSKLPGTKTHVSKSQVSQTSRSVSNVAGNRHVARRNSEPKSVKCKSQPDHIDKVNVSNKVTSRAVKVQNPLTTDNERVKNIPVKRSSKSQQSIPQSCTSVTHSKIPMKSVLKSEHNSQNLHGESPVSMSRAIITENVPKSQTHVVHHQGKSIAVAAQTNFNNSVTKSSLVRSSAQGTVHNTMSAPKVHDTSSNPILPKAQYFYDYSDEDSDFNRPISGEFRASSAASLNEILDGDDTDTLLDEEITAETFSFFDPPSFVKSSNAKDKTANEADSDKHKHKKVFKSSSLGSKPDIVKDTMNSEMKMHSRSPHMGRRKLSLSYQSKKVKSQGQRPSSLILTREKQNMYDCSSSLSSTDSDENWSPQMERKAHPRHKANRKSSSSSNRSSYHSSVSDKLSHRSSQELTPVAIDSKQFVPSVSSEVQLSKNTEALRHSGENITEMKDSTDSMGSNSLNRKKGPPPPVPRKPLSGKKSPGIRMGIQSPGFRQNKQSQYSCVGKDAIADPSLILKPHEFKSEATNVSKEPLQKCHISTAEIKINSSASKRNVCDEVTNKTISISTNHKYVSSDSSFEGKNLDKVERSGSKDDGYSTMSSDIQPEALERFSDASLTKTEALFTDSSRNEFSSTPVSPKIMHQKISYKNSPETVSSDLDSILEATTPDVDMKTSSSLSSLTCLKSQNSPKSNPSEERAVKFGSLGRVKAMKMLFEAESLNSSDTKPSKFPLRKSPSVDSSLSCKRNNHDVHKRHSLGDDFKLSPVPLREETDSKSVEVSAKIENLLEPKEMQKQKATDERKKFEPQQRPTLKPSIPEKPPSFQPLHLSEENFLSDIPEERDEGDMSAHSSANHLEVSLRNSQQMSRRLEVLNLLRIQHKKVFWCSLQGLSRISLAAGKVQDSKTTIGREFRPVDNLKRPLERSRSLDDLSRDVNSQRKHKLLPRLQRRHGIPVIDDLVVEERVQCIIRSHILQQLSSINVSEEDLQHLTFSQLLENEKLKDLKCSRIPRGPPSHISNFHGKDFAGQSLDIFSSWEEKSIRRMRQSSMSSSESSINQDLDARFRSDYYSLCTVESSKASSVDGDADHSDQIQHTCRDDKNNCSRCIQEKNTEEFEEISRQLANLSKTVTALHQSLSSLNSHDSETESNEDRSHDFAAPSSDFKDNDGYQWEEDEFYLTPCGGEIIMGNSPFSPTGACADWVNEYVDDTSCNDEFEFYGNLPTESENGMYDFKKLCDSITDGDFQNMSSSGTGEATADIQTDDVNGNKMQIGDGEDRQKGRNTDVLDPKMRAAMLDAMVHLSGASMDSLDDNIGVDHVMCSRLIGRGENVKGPIRSAVPRPTVDLSKFYSRYGESEQEAVAAFDFLNDISTSPDTSQQDIPPQMDQSQASLQNTQGKPKTESKMKSDRPKVIITKEKAANQSKERLINQARDSSFSHSKDKSVNKNKENTNNVKEKAPNQSKEKVTQLKKPWCSQETVKSVGQSLDNDNQSKLPELKKQSQGLDNSDTSKKGSQGLVSSISRFVYGNKAATNTTNVKTPKLKPKAKKTTLSKLPRKLIPGKEKASKSKLESKIPKPSKN</sequence>
<feature type="compositionally biased region" description="Polar residues" evidence="2">
    <location>
        <begin position="1884"/>
        <end position="1902"/>
    </location>
</feature>
<feature type="compositionally biased region" description="Basic and acidic residues" evidence="2">
    <location>
        <begin position="1969"/>
        <end position="1983"/>
    </location>
</feature>
<organism evidence="3 4">
    <name type="scientific">Pinctada imbricata</name>
    <name type="common">Atlantic pearl-oyster</name>
    <name type="synonym">Pinctada martensii</name>
    <dbReference type="NCBI Taxonomy" id="66713"/>
    <lineage>
        <taxon>Eukaryota</taxon>
        <taxon>Metazoa</taxon>
        <taxon>Spiralia</taxon>
        <taxon>Lophotrochozoa</taxon>
        <taxon>Mollusca</taxon>
        <taxon>Bivalvia</taxon>
        <taxon>Autobranchia</taxon>
        <taxon>Pteriomorphia</taxon>
        <taxon>Pterioida</taxon>
        <taxon>Pterioidea</taxon>
        <taxon>Pteriidae</taxon>
        <taxon>Pinctada</taxon>
    </lineage>
</organism>
<feature type="region of interest" description="Disordered" evidence="2">
    <location>
        <begin position="1657"/>
        <end position="1692"/>
    </location>
</feature>
<feature type="compositionally biased region" description="Basic residues" evidence="2">
    <location>
        <begin position="1949"/>
        <end position="1965"/>
    </location>
</feature>
<feature type="compositionally biased region" description="Polar residues" evidence="2">
    <location>
        <begin position="1657"/>
        <end position="1678"/>
    </location>
</feature>
<feature type="compositionally biased region" description="Basic and acidic residues" evidence="2">
    <location>
        <begin position="1167"/>
        <end position="1187"/>
    </location>
</feature>
<feature type="compositionally biased region" description="Basic and acidic residues" evidence="2">
    <location>
        <begin position="849"/>
        <end position="865"/>
    </location>
</feature>
<feature type="region of interest" description="Disordered" evidence="2">
    <location>
        <begin position="1780"/>
        <end position="1989"/>
    </location>
</feature>
<feature type="region of interest" description="Disordered" evidence="2">
    <location>
        <begin position="354"/>
        <end position="467"/>
    </location>
</feature>
<feature type="compositionally biased region" description="Basic and acidic residues" evidence="2">
    <location>
        <begin position="1552"/>
        <end position="1565"/>
    </location>
</feature>
<feature type="compositionally biased region" description="Low complexity" evidence="2">
    <location>
        <begin position="361"/>
        <end position="373"/>
    </location>
</feature>
<evidence type="ECO:0000313" key="4">
    <source>
        <dbReference type="Proteomes" id="UP001186944"/>
    </source>
</evidence>
<dbReference type="EMBL" id="VSWD01000014">
    <property type="protein sequence ID" value="KAK3082761.1"/>
    <property type="molecule type" value="Genomic_DNA"/>
</dbReference>
<feature type="region of interest" description="Disordered" evidence="2">
    <location>
        <begin position="984"/>
        <end position="1016"/>
    </location>
</feature>
<feature type="coiled-coil region" evidence="1">
    <location>
        <begin position="104"/>
        <end position="245"/>
    </location>
</feature>
<feature type="region of interest" description="Disordered" evidence="2">
    <location>
        <begin position="1"/>
        <end position="39"/>
    </location>
</feature>
<evidence type="ECO:0008006" key="5">
    <source>
        <dbReference type="Google" id="ProtNLM"/>
    </source>
</evidence>
<feature type="compositionally biased region" description="Basic and acidic residues" evidence="2">
    <location>
        <begin position="993"/>
        <end position="1007"/>
    </location>
</feature>
<gene>
    <name evidence="3" type="ORF">FSP39_004607</name>
</gene>
<evidence type="ECO:0000313" key="3">
    <source>
        <dbReference type="EMBL" id="KAK3082761.1"/>
    </source>
</evidence>
<protein>
    <recommendedName>
        <fullName evidence="5">Nck-associated protein 5</fullName>
    </recommendedName>
</protein>
<feature type="compositionally biased region" description="Basic residues" evidence="2">
    <location>
        <begin position="726"/>
        <end position="737"/>
    </location>
</feature>
<feature type="compositionally biased region" description="Polar residues" evidence="2">
    <location>
        <begin position="1909"/>
        <end position="1931"/>
    </location>
</feature>
<feature type="region of interest" description="Disordered" evidence="2">
    <location>
        <begin position="1546"/>
        <end position="1577"/>
    </location>
</feature>
<feature type="compositionally biased region" description="Polar residues" evidence="2">
    <location>
        <begin position="1780"/>
        <end position="1807"/>
    </location>
</feature>
<dbReference type="PANTHER" id="PTHR21740:SF8">
    <property type="entry name" value="NCK-ASSOCIATED PROTEIN 5"/>
    <property type="match status" value="1"/>
</dbReference>
<dbReference type="Proteomes" id="UP001186944">
    <property type="component" value="Unassembled WGS sequence"/>
</dbReference>
<feature type="compositionally biased region" description="Low complexity" evidence="2">
    <location>
        <begin position="1084"/>
        <end position="1097"/>
    </location>
</feature>
<feature type="region of interest" description="Disordered" evidence="2">
    <location>
        <begin position="681"/>
        <end position="821"/>
    </location>
</feature>
<feature type="compositionally biased region" description="Basic and acidic residues" evidence="2">
    <location>
        <begin position="1808"/>
        <end position="1836"/>
    </location>
</feature>
<feature type="region of interest" description="Disordered" evidence="2">
    <location>
        <begin position="1130"/>
        <end position="1237"/>
    </location>
</feature>
<feature type="compositionally biased region" description="Low complexity" evidence="2">
    <location>
        <begin position="799"/>
        <end position="813"/>
    </location>
</feature>
<feature type="compositionally biased region" description="Low complexity" evidence="2">
    <location>
        <begin position="1937"/>
        <end position="1948"/>
    </location>
</feature>
<proteinExistence type="predicted"/>
<dbReference type="InterPro" id="IPR026163">
    <property type="entry name" value="Nckap5l"/>
</dbReference>
<feature type="compositionally biased region" description="Basic and acidic residues" evidence="2">
    <location>
        <begin position="1196"/>
        <end position="1217"/>
    </location>
</feature>
<feature type="region of interest" description="Disordered" evidence="2">
    <location>
        <begin position="1081"/>
        <end position="1111"/>
    </location>
</feature>
<name>A0AA88XH96_PINIB</name>
<feature type="compositionally biased region" description="Basic and acidic residues" evidence="2">
    <location>
        <begin position="455"/>
        <end position="467"/>
    </location>
</feature>
<keyword evidence="4" id="KW-1185">Reference proteome</keyword>
<feature type="compositionally biased region" description="Basic and acidic residues" evidence="2">
    <location>
        <begin position="683"/>
        <end position="696"/>
    </location>
</feature>
<dbReference type="PANTHER" id="PTHR21740">
    <property type="entry name" value="NCK-ASSOCIATED PROTEIN 5"/>
    <property type="match status" value="1"/>
</dbReference>
<evidence type="ECO:0000256" key="2">
    <source>
        <dbReference type="SAM" id="MobiDB-lite"/>
    </source>
</evidence>
<accession>A0AA88XH96</accession>
<keyword evidence="1" id="KW-0175">Coiled coil</keyword>
<evidence type="ECO:0000256" key="1">
    <source>
        <dbReference type="SAM" id="Coils"/>
    </source>
</evidence>
<feature type="compositionally biased region" description="Polar residues" evidence="2">
    <location>
        <begin position="837"/>
        <end position="848"/>
    </location>
</feature>
<feature type="compositionally biased region" description="Polar residues" evidence="2">
    <location>
        <begin position="739"/>
        <end position="757"/>
    </location>
</feature>
<reference evidence="3" key="1">
    <citation type="submission" date="2019-08" db="EMBL/GenBank/DDBJ databases">
        <title>The improved chromosome-level genome for the pearl oyster Pinctada fucata martensii using PacBio sequencing and Hi-C.</title>
        <authorList>
            <person name="Zheng Z."/>
        </authorList>
    </citation>
    <scope>NUCLEOTIDE SEQUENCE</scope>
    <source>
        <strain evidence="3">ZZ-2019</strain>
        <tissue evidence="3">Adductor muscle</tissue>
    </source>
</reference>
<feature type="region of interest" description="Disordered" evidence="2">
    <location>
        <begin position="837"/>
        <end position="895"/>
    </location>
</feature>
<feature type="compositionally biased region" description="Basic and acidic residues" evidence="2">
    <location>
        <begin position="1847"/>
        <end position="1876"/>
    </location>
</feature>
<feature type="compositionally biased region" description="Polar residues" evidence="2">
    <location>
        <begin position="432"/>
        <end position="447"/>
    </location>
</feature>
<comment type="caution">
    <text evidence="3">The sequence shown here is derived from an EMBL/GenBank/DDBJ whole genome shotgun (WGS) entry which is preliminary data.</text>
</comment>